<dbReference type="InterPro" id="IPR029033">
    <property type="entry name" value="His_PPase_superfam"/>
</dbReference>
<dbReference type="HAMAP" id="MF_01039">
    <property type="entry name" value="PGAM_GpmA"/>
    <property type="match status" value="1"/>
</dbReference>
<dbReference type="PANTHER" id="PTHR11931">
    <property type="entry name" value="PHOSPHOGLYCERATE MUTASE"/>
    <property type="match status" value="1"/>
</dbReference>
<proteinExistence type="inferred from homology"/>
<comment type="function">
    <text evidence="4 5">Catalyzes the interconversion of 2-phosphoglycerate and 3-phosphoglycerate.</text>
</comment>
<evidence type="ECO:0000256" key="2">
    <source>
        <dbReference type="ARBA" id="ARBA00023152"/>
    </source>
</evidence>
<keyword evidence="4" id="KW-0312">Gluconeogenesis</keyword>
<feature type="active site" description="Proton donor/acceptor" evidence="4">
    <location>
        <position position="90"/>
    </location>
</feature>
<keyword evidence="3 4" id="KW-0413">Isomerase</keyword>
<comment type="pathway">
    <text evidence="4 5">Carbohydrate degradation; glycolysis; pyruvate from D-glyceraldehyde 3-phosphate: step 3/5.</text>
</comment>
<dbReference type="EMBL" id="JBHSCQ010000012">
    <property type="protein sequence ID" value="MFC4265866.1"/>
    <property type="molecule type" value="Genomic_DNA"/>
</dbReference>
<reference evidence="7" key="1">
    <citation type="journal article" date="2019" name="Int. J. Syst. Evol. Microbiol.">
        <title>The Global Catalogue of Microorganisms (GCM) 10K type strain sequencing project: providing services to taxonomists for standard genome sequencing and annotation.</title>
        <authorList>
            <consortium name="The Broad Institute Genomics Platform"/>
            <consortium name="The Broad Institute Genome Sequencing Center for Infectious Disease"/>
            <person name="Wu L."/>
            <person name="Ma J."/>
        </authorList>
    </citation>
    <scope>NUCLEOTIDE SEQUENCE [LARGE SCALE GENOMIC DNA]</scope>
    <source>
        <strain evidence="7">CGMCC 1.10698</strain>
    </source>
</reference>
<keyword evidence="7" id="KW-1185">Reference proteome</keyword>
<dbReference type="InterPro" id="IPR005952">
    <property type="entry name" value="Phosphogly_mut1"/>
</dbReference>
<comment type="catalytic activity">
    <reaction evidence="4 5">
        <text>(2R)-2-phosphoglycerate = (2R)-3-phosphoglycerate</text>
        <dbReference type="Rhea" id="RHEA:15901"/>
        <dbReference type="ChEBI" id="CHEBI:58272"/>
        <dbReference type="ChEBI" id="CHEBI:58289"/>
        <dbReference type="EC" id="5.4.2.11"/>
    </reaction>
</comment>
<organism evidence="6 7">
    <name type="scientific">Arthrobacter cryoconiti</name>
    <dbReference type="NCBI Taxonomy" id="748907"/>
    <lineage>
        <taxon>Bacteria</taxon>
        <taxon>Bacillati</taxon>
        <taxon>Actinomycetota</taxon>
        <taxon>Actinomycetes</taxon>
        <taxon>Micrococcales</taxon>
        <taxon>Micrococcaceae</taxon>
        <taxon>Arthrobacter</taxon>
    </lineage>
</organism>
<dbReference type="Pfam" id="PF00300">
    <property type="entry name" value="His_Phos_1"/>
    <property type="match status" value="1"/>
</dbReference>
<comment type="similarity">
    <text evidence="1 4">Belongs to the phosphoglycerate mutase family. BPG-dependent PGAM subfamily.</text>
</comment>
<feature type="binding site" evidence="4">
    <location>
        <position position="63"/>
    </location>
    <ligand>
        <name>substrate</name>
    </ligand>
</feature>
<comment type="caution">
    <text evidence="6">The sequence shown here is derived from an EMBL/GenBank/DDBJ whole genome shotgun (WGS) entry which is preliminary data.</text>
</comment>
<evidence type="ECO:0000256" key="4">
    <source>
        <dbReference type="HAMAP-Rule" id="MF_01039"/>
    </source>
</evidence>
<feature type="binding site" evidence="4">
    <location>
        <begin position="117"/>
        <end position="118"/>
    </location>
    <ligand>
        <name>substrate</name>
    </ligand>
</feature>
<dbReference type="SMART" id="SM00855">
    <property type="entry name" value="PGAM"/>
    <property type="match status" value="1"/>
</dbReference>
<dbReference type="Gene3D" id="3.40.50.1240">
    <property type="entry name" value="Phosphoglycerate mutase-like"/>
    <property type="match status" value="1"/>
</dbReference>
<dbReference type="EC" id="5.4.2.11" evidence="4 5"/>
<dbReference type="RefSeq" id="WP_230068861.1">
    <property type="nucleotide sequence ID" value="NZ_BAABLL010000015.1"/>
</dbReference>
<evidence type="ECO:0000256" key="3">
    <source>
        <dbReference type="ARBA" id="ARBA00023235"/>
    </source>
</evidence>
<name>A0ABV8R074_9MICC</name>
<evidence type="ECO:0000256" key="1">
    <source>
        <dbReference type="ARBA" id="ARBA00006717"/>
    </source>
</evidence>
<dbReference type="Proteomes" id="UP001595773">
    <property type="component" value="Unassembled WGS sequence"/>
</dbReference>
<dbReference type="CDD" id="cd07067">
    <property type="entry name" value="HP_PGM_like"/>
    <property type="match status" value="1"/>
</dbReference>
<sequence>MTGQGKLILLRHGQSTLNAQGRFTGLLDPPLTPQGRAEAVHAADILVSAAFAPDTIFSSTMVRAVETGLLVSERLTGGTVPVRTAWELNERSYGSLTGRLKKELLAEFGPQVLHYWRRSLYAAPPPMTPRQLTAIRSSNAAADMPPGTARATESLNAVATRVNGFWYKTLRPLLRDGKNVLAVAHGNSLRALCLILDSLTEEEVEGLNLPTGHPLEYSFHSGFIPYRRGGTYLDPDAAALAVSLVAADGGT</sequence>
<dbReference type="InterPro" id="IPR001345">
    <property type="entry name" value="PG/BPGM_mutase_AS"/>
</dbReference>
<gene>
    <name evidence="4" type="primary">gpmA</name>
    <name evidence="6" type="ORF">ACFOW9_09670</name>
</gene>
<accession>A0ABV8R074</accession>
<dbReference type="SUPFAM" id="SSF53254">
    <property type="entry name" value="Phosphoglycerate mutase-like"/>
    <property type="match status" value="1"/>
</dbReference>
<evidence type="ECO:0000256" key="5">
    <source>
        <dbReference type="RuleBase" id="RU004512"/>
    </source>
</evidence>
<dbReference type="NCBIfam" id="TIGR01258">
    <property type="entry name" value="pgm_1"/>
    <property type="match status" value="1"/>
</dbReference>
<evidence type="ECO:0000313" key="6">
    <source>
        <dbReference type="EMBL" id="MFC4265866.1"/>
    </source>
</evidence>
<feature type="binding site" evidence="4">
    <location>
        <begin position="11"/>
        <end position="18"/>
    </location>
    <ligand>
        <name>substrate</name>
    </ligand>
</feature>
<evidence type="ECO:0000313" key="7">
    <source>
        <dbReference type="Proteomes" id="UP001595773"/>
    </source>
</evidence>
<feature type="binding site" evidence="4">
    <location>
        <begin position="90"/>
        <end position="93"/>
    </location>
    <ligand>
        <name>substrate</name>
    </ligand>
</feature>
<protein>
    <recommendedName>
        <fullName evidence="4 5">2,3-bisphosphoglycerate-dependent phosphoglycerate mutase</fullName>
        <shortName evidence="4">BPG-dependent PGAM</shortName>
        <shortName evidence="4">PGAM</shortName>
        <shortName evidence="4">Phosphoglyceromutase</shortName>
        <shortName evidence="4">dPGM</shortName>
        <ecNumber evidence="4 5">5.4.2.11</ecNumber>
    </recommendedName>
</protein>
<feature type="active site" description="Tele-phosphohistidine intermediate" evidence="4">
    <location>
        <position position="12"/>
    </location>
</feature>
<feature type="binding site" evidence="4">
    <location>
        <position position="101"/>
    </location>
    <ligand>
        <name>substrate</name>
    </ligand>
</feature>
<dbReference type="PROSITE" id="PS00175">
    <property type="entry name" value="PG_MUTASE"/>
    <property type="match status" value="1"/>
</dbReference>
<dbReference type="GO" id="GO:0004619">
    <property type="term" value="F:phosphoglycerate mutase activity"/>
    <property type="evidence" value="ECO:0007669"/>
    <property type="project" value="UniProtKB-EC"/>
</dbReference>
<dbReference type="InterPro" id="IPR013078">
    <property type="entry name" value="His_Pase_superF_clade-1"/>
</dbReference>
<feature type="binding site" evidence="4">
    <location>
        <begin position="24"/>
        <end position="25"/>
    </location>
    <ligand>
        <name>substrate</name>
    </ligand>
</feature>
<keyword evidence="2 4" id="KW-0324">Glycolysis</keyword>
<feature type="site" description="Transition state stabilizer" evidence="4">
    <location>
        <position position="185"/>
    </location>
</feature>
<feature type="binding site" evidence="4">
    <location>
        <begin position="186"/>
        <end position="187"/>
    </location>
    <ligand>
        <name>substrate</name>
    </ligand>
</feature>